<dbReference type="OrthoDB" id="9804721at2"/>
<dbReference type="Pfam" id="PF00582">
    <property type="entry name" value="Usp"/>
    <property type="match status" value="1"/>
</dbReference>
<sequence length="279" mass="30086">MAYKTLFTIMSDPTAAAAPIAQAAALANLWDAHLDVLALGIDRTQTGYYYAGANAMVLQQTLQRAQEEANELEVEARKVMGEYDVRWGVDSAVVSIADMGRHVAARARFSDLAVMAQPYGDGRGIELEPALEAALFEGNTPVLMVPPTAPVKERFERIVVAWNESDEALNAVRRALPLLQAADRVTVTIIDPPTHGPERSDPGGALSQWLSRHEVHADVAVLAKTMPRVSDVIARQASDLDADLVVMGAYGHSRFREAILGGATRGILENAALPVFLAH</sequence>
<accession>A0A2T0WQ35</accession>
<dbReference type="RefSeq" id="WP_106264983.1">
    <property type="nucleotide sequence ID" value="NZ_PVTQ01000007.1"/>
</dbReference>
<dbReference type="PANTHER" id="PTHR46268:SF15">
    <property type="entry name" value="UNIVERSAL STRESS PROTEIN HP_0031"/>
    <property type="match status" value="1"/>
</dbReference>
<proteinExistence type="inferred from homology"/>
<dbReference type="InterPro" id="IPR006015">
    <property type="entry name" value="Universal_stress_UspA"/>
</dbReference>
<feature type="domain" description="UspA" evidence="3">
    <location>
        <begin position="155"/>
        <end position="277"/>
    </location>
</feature>
<dbReference type="SUPFAM" id="SSF52402">
    <property type="entry name" value="Adenine nucleotide alpha hydrolases-like"/>
    <property type="match status" value="2"/>
</dbReference>
<organism evidence="4 5">
    <name type="scientific">Donghicola tyrosinivorans</name>
    <dbReference type="NCBI Taxonomy" id="1652492"/>
    <lineage>
        <taxon>Bacteria</taxon>
        <taxon>Pseudomonadati</taxon>
        <taxon>Pseudomonadota</taxon>
        <taxon>Alphaproteobacteria</taxon>
        <taxon>Rhodobacterales</taxon>
        <taxon>Roseobacteraceae</taxon>
        <taxon>Donghicola</taxon>
    </lineage>
</organism>
<dbReference type="PRINTS" id="PR01438">
    <property type="entry name" value="UNVRSLSTRESS"/>
</dbReference>
<reference evidence="4 5" key="1">
    <citation type="submission" date="2018-03" db="EMBL/GenBank/DDBJ databases">
        <title>Genomic Encyclopedia of Archaeal and Bacterial Type Strains, Phase II (KMG-II): from individual species to whole genera.</title>
        <authorList>
            <person name="Goeker M."/>
        </authorList>
    </citation>
    <scope>NUCLEOTIDE SEQUENCE [LARGE SCALE GENOMIC DNA]</scope>
    <source>
        <strain evidence="4 5">DSM 100212</strain>
    </source>
</reference>
<dbReference type="PANTHER" id="PTHR46268">
    <property type="entry name" value="STRESS RESPONSE PROTEIN NHAX"/>
    <property type="match status" value="1"/>
</dbReference>
<comment type="similarity">
    <text evidence="1">Belongs to the universal stress protein A family.</text>
</comment>
<keyword evidence="2" id="KW-0175">Coiled coil</keyword>
<evidence type="ECO:0000313" key="5">
    <source>
        <dbReference type="Proteomes" id="UP000238392"/>
    </source>
</evidence>
<name>A0A2T0WQ35_9RHOB</name>
<dbReference type="AlphaFoldDB" id="A0A2T0WQ35"/>
<gene>
    <name evidence="4" type="ORF">CLV74_107139</name>
</gene>
<dbReference type="Gene3D" id="3.40.50.12370">
    <property type="match status" value="1"/>
</dbReference>
<evidence type="ECO:0000313" key="4">
    <source>
        <dbReference type="EMBL" id="PRY88797.1"/>
    </source>
</evidence>
<dbReference type="EMBL" id="PVTQ01000007">
    <property type="protein sequence ID" value="PRY88797.1"/>
    <property type="molecule type" value="Genomic_DNA"/>
</dbReference>
<feature type="coiled-coil region" evidence="2">
    <location>
        <begin position="55"/>
        <end position="82"/>
    </location>
</feature>
<evidence type="ECO:0000256" key="1">
    <source>
        <dbReference type="ARBA" id="ARBA00008791"/>
    </source>
</evidence>
<dbReference type="InterPro" id="IPR006016">
    <property type="entry name" value="UspA"/>
</dbReference>
<evidence type="ECO:0000256" key="2">
    <source>
        <dbReference type="SAM" id="Coils"/>
    </source>
</evidence>
<dbReference type="CDD" id="cd00293">
    <property type="entry name" value="USP-like"/>
    <property type="match status" value="1"/>
</dbReference>
<comment type="caution">
    <text evidence="4">The sequence shown here is derived from an EMBL/GenBank/DDBJ whole genome shotgun (WGS) entry which is preliminary data.</text>
</comment>
<protein>
    <submittedName>
        <fullName evidence="4">Universal stress protein family protein</fullName>
    </submittedName>
</protein>
<dbReference type="Proteomes" id="UP000238392">
    <property type="component" value="Unassembled WGS sequence"/>
</dbReference>
<keyword evidence="5" id="KW-1185">Reference proteome</keyword>
<evidence type="ECO:0000259" key="3">
    <source>
        <dbReference type="Pfam" id="PF00582"/>
    </source>
</evidence>